<dbReference type="EMBL" id="JACBKZ010000009">
    <property type="protein sequence ID" value="KAF5942037.1"/>
    <property type="molecule type" value="Genomic_DNA"/>
</dbReference>
<reference evidence="2" key="1">
    <citation type="journal article" date="2020" name="Nat. Commun.">
        <title>Genome assembly of wild tea tree DASZ reveals pedigree and selection history of tea varieties.</title>
        <authorList>
            <person name="Zhang W."/>
            <person name="Zhang Y."/>
            <person name="Qiu H."/>
            <person name="Guo Y."/>
            <person name="Wan H."/>
            <person name="Zhang X."/>
            <person name="Scossa F."/>
            <person name="Alseekh S."/>
            <person name="Zhang Q."/>
            <person name="Wang P."/>
            <person name="Xu L."/>
            <person name="Schmidt M.H."/>
            <person name="Jia X."/>
            <person name="Li D."/>
            <person name="Zhu A."/>
            <person name="Guo F."/>
            <person name="Chen W."/>
            <person name="Ni D."/>
            <person name="Usadel B."/>
            <person name="Fernie A.R."/>
            <person name="Wen W."/>
        </authorList>
    </citation>
    <scope>NUCLEOTIDE SEQUENCE [LARGE SCALE GENOMIC DNA]</scope>
    <source>
        <strain evidence="2">cv. G240</strain>
    </source>
</reference>
<dbReference type="Proteomes" id="UP000593564">
    <property type="component" value="Unassembled WGS sequence"/>
</dbReference>
<reference evidence="1 2" key="2">
    <citation type="submission" date="2020-07" db="EMBL/GenBank/DDBJ databases">
        <title>Genome assembly of wild tea tree DASZ reveals pedigree and selection history of tea varieties.</title>
        <authorList>
            <person name="Zhang W."/>
        </authorList>
    </citation>
    <scope>NUCLEOTIDE SEQUENCE [LARGE SCALE GENOMIC DNA]</scope>
    <source>
        <strain evidence="2">cv. G240</strain>
        <tissue evidence="1">Leaf</tissue>
    </source>
</reference>
<dbReference type="PANTHER" id="PTHR48448">
    <property type="entry name" value="MUTL PROTEIN ISOFORM 1"/>
    <property type="match status" value="1"/>
</dbReference>
<gene>
    <name evidence="1" type="ORF">HYC85_019679</name>
</gene>
<dbReference type="PANTHER" id="PTHR48448:SF1">
    <property type="entry name" value="MUTL PROTEIN ISOFORM 1"/>
    <property type="match status" value="1"/>
</dbReference>
<name>A0A7J7GNH1_CAMSI</name>
<dbReference type="InterPro" id="IPR053276">
    <property type="entry name" value="MtDNA_mismatch_repair_MutS"/>
</dbReference>
<evidence type="ECO:0000313" key="2">
    <source>
        <dbReference type="Proteomes" id="UP000593564"/>
    </source>
</evidence>
<protein>
    <submittedName>
        <fullName evidence="1">Uncharacterized protein</fullName>
    </submittedName>
</protein>
<comment type="caution">
    <text evidence="1">The sequence shown here is derived from an EMBL/GenBank/DDBJ whole genome shotgun (WGS) entry which is preliminary data.</text>
</comment>
<sequence length="118" mass="14163">MYWLTAKTIVVSAPRWRSLSLLLRSPLHRRAFTSSPPLLMRQCERIRCLKERKLFKGTTKATRKLRELNNVLDDKDHFHILWWKERMQLCRKPSSMQLIKRLMYTNLLGLDVNLKNGR</sequence>
<evidence type="ECO:0000313" key="1">
    <source>
        <dbReference type="EMBL" id="KAF5942037.1"/>
    </source>
</evidence>
<dbReference type="AlphaFoldDB" id="A0A7J7GNH1"/>
<accession>A0A7J7GNH1</accession>
<proteinExistence type="predicted"/>
<keyword evidence="2" id="KW-1185">Reference proteome</keyword>
<organism evidence="1 2">
    <name type="scientific">Camellia sinensis</name>
    <name type="common">Tea plant</name>
    <name type="synonym">Thea sinensis</name>
    <dbReference type="NCBI Taxonomy" id="4442"/>
    <lineage>
        <taxon>Eukaryota</taxon>
        <taxon>Viridiplantae</taxon>
        <taxon>Streptophyta</taxon>
        <taxon>Embryophyta</taxon>
        <taxon>Tracheophyta</taxon>
        <taxon>Spermatophyta</taxon>
        <taxon>Magnoliopsida</taxon>
        <taxon>eudicotyledons</taxon>
        <taxon>Gunneridae</taxon>
        <taxon>Pentapetalae</taxon>
        <taxon>asterids</taxon>
        <taxon>Ericales</taxon>
        <taxon>Theaceae</taxon>
        <taxon>Camellia</taxon>
    </lineage>
</organism>